<reference evidence="2 3" key="1">
    <citation type="submission" date="2017-09" db="EMBL/GenBank/DDBJ databases">
        <title>Depth-based differentiation of microbial function through sediment-hosted aquifers and enrichment of novel symbionts in the deep terrestrial subsurface.</title>
        <authorList>
            <person name="Probst A.J."/>
            <person name="Ladd B."/>
            <person name="Jarett J.K."/>
            <person name="Geller-Mcgrath D.E."/>
            <person name="Sieber C.M."/>
            <person name="Emerson J.B."/>
            <person name="Anantharaman K."/>
            <person name="Thomas B.C."/>
            <person name="Malmstrom R."/>
            <person name="Stieglmeier M."/>
            <person name="Klingl A."/>
            <person name="Woyke T."/>
            <person name="Ryan C.M."/>
            <person name="Banfield J.F."/>
        </authorList>
    </citation>
    <scope>NUCLEOTIDE SEQUENCE [LARGE SCALE GENOMIC DNA]</scope>
    <source>
        <strain evidence="2">CG22_combo_CG10-13_8_21_14_all_38_20</strain>
    </source>
</reference>
<evidence type="ECO:0000259" key="1">
    <source>
        <dbReference type="Pfam" id="PF03358"/>
    </source>
</evidence>
<dbReference type="GO" id="GO:0005829">
    <property type="term" value="C:cytosol"/>
    <property type="evidence" value="ECO:0007669"/>
    <property type="project" value="TreeGrafter"/>
</dbReference>
<dbReference type="InterPro" id="IPR005025">
    <property type="entry name" value="FMN_Rdtase-like_dom"/>
</dbReference>
<feature type="domain" description="NADPH-dependent FMN reductase-like" evidence="1">
    <location>
        <begin position="9"/>
        <end position="133"/>
    </location>
</feature>
<dbReference type="Gene3D" id="3.40.50.360">
    <property type="match status" value="1"/>
</dbReference>
<protein>
    <submittedName>
        <fullName evidence="2">NADPH-dependent FMN reductase</fullName>
    </submittedName>
</protein>
<proteinExistence type="predicted"/>
<organism evidence="2 3">
    <name type="scientific">Candidatus Roizmanbacteria bacterium CG22_combo_CG10-13_8_21_14_all_38_20</name>
    <dbReference type="NCBI Taxonomy" id="1974862"/>
    <lineage>
        <taxon>Bacteria</taxon>
        <taxon>Candidatus Roizmaniibacteriota</taxon>
    </lineage>
</organism>
<dbReference type="InterPro" id="IPR029039">
    <property type="entry name" value="Flavoprotein-like_sf"/>
</dbReference>
<dbReference type="PANTHER" id="PTHR30543:SF21">
    <property type="entry name" value="NAD(P)H-DEPENDENT FMN REDUCTASE LOT6"/>
    <property type="match status" value="1"/>
</dbReference>
<sequence>MPEELYLPVIEGTTRPGRQSLNVAKFLVEIGNAIDGVKSELVDPTNFNLPGDGKDEENKDSKYSKITKEADGFFVVVPEYNHAYPGTLKRLLDSELKNYRHKPVSFAGVSAGPWGGVRGIENLIPVVRELGLVATFGDIQFPSVQNIFNSDGKIEDPELKESYAKRANKAWNELIWMTKALKWGRDNL</sequence>
<dbReference type="GO" id="GO:0016491">
    <property type="term" value="F:oxidoreductase activity"/>
    <property type="evidence" value="ECO:0007669"/>
    <property type="project" value="InterPro"/>
</dbReference>
<dbReference type="EMBL" id="PCTA01000025">
    <property type="protein sequence ID" value="PIP61503.1"/>
    <property type="molecule type" value="Genomic_DNA"/>
</dbReference>
<gene>
    <name evidence="2" type="ORF">COW99_03735</name>
</gene>
<dbReference type="PANTHER" id="PTHR30543">
    <property type="entry name" value="CHROMATE REDUCTASE"/>
    <property type="match status" value="1"/>
</dbReference>
<accession>A0A2H0BV01</accession>
<evidence type="ECO:0000313" key="2">
    <source>
        <dbReference type="EMBL" id="PIP61503.1"/>
    </source>
</evidence>
<dbReference type="InterPro" id="IPR050712">
    <property type="entry name" value="NAD(P)H-dep_reductase"/>
</dbReference>
<dbReference type="SUPFAM" id="SSF52218">
    <property type="entry name" value="Flavoproteins"/>
    <property type="match status" value="1"/>
</dbReference>
<name>A0A2H0BV01_9BACT</name>
<comment type="caution">
    <text evidence="2">The sequence shown here is derived from an EMBL/GenBank/DDBJ whole genome shotgun (WGS) entry which is preliminary data.</text>
</comment>
<dbReference type="Pfam" id="PF03358">
    <property type="entry name" value="FMN_red"/>
    <property type="match status" value="1"/>
</dbReference>
<dbReference type="GO" id="GO:0010181">
    <property type="term" value="F:FMN binding"/>
    <property type="evidence" value="ECO:0007669"/>
    <property type="project" value="TreeGrafter"/>
</dbReference>
<dbReference type="AlphaFoldDB" id="A0A2H0BV01"/>
<dbReference type="Proteomes" id="UP000231246">
    <property type="component" value="Unassembled WGS sequence"/>
</dbReference>
<evidence type="ECO:0000313" key="3">
    <source>
        <dbReference type="Proteomes" id="UP000231246"/>
    </source>
</evidence>